<name>A0ABQ5A853_9ASTR</name>
<dbReference type="EMBL" id="BQNB010011987">
    <property type="protein sequence ID" value="GJS97746.1"/>
    <property type="molecule type" value="Genomic_DNA"/>
</dbReference>
<reference evidence="2" key="1">
    <citation type="journal article" date="2022" name="Int. J. Mol. Sci.">
        <title>Draft Genome of Tanacetum Coccineum: Genomic Comparison of Closely Related Tanacetum-Family Plants.</title>
        <authorList>
            <person name="Yamashiro T."/>
            <person name="Shiraishi A."/>
            <person name="Nakayama K."/>
            <person name="Satake H."/>
        </authorList>
    </citation>
    <scope>NUCLEOTIDE SEQUENCE</scope>
</reference>
<organism evidence="2 3">
    <name type="scientific">Tanacetum coccineum</name>
    <dbReference type="NCBI Taxonomy" id="301880"/>
    <lineage>
        <taxon>Eukaryota</taxon>
        <taxon>Viridiplantae</taxon>
        <taxon>Streptophyta</taxon>
        <taxon>Embryophyta</taxon>
        <taxon>Tracheophyta</taxon>
        <taxon>Spermatophyta</taxon>
        <taxon>Magnoliopsida</taxon>
        <taxon>eudicotyledons</taxon>
        <taxon>Gunneridae</taxon>
        <taxon>Pentapetalae</taxon>
        <taxon>asterids</taxon>
        <taxon>campanulids</taxon>
        <taxon>Asterales</taxon>
        <taxon>Asteraceae</taxon>
        <taxon>Asteroideae</taxon>
        <taxon>Anthemideae</taxon>
        <taxon>Anthemidinae</taxon>
        <taxon>Tanacetum</taxon>
    </lineage>
</organism>
<reference evidence="2" key="2">
    <citation type="submission" date="2022-01" db="EMBL/GenBank/DDBJ databases">
        <authorList>
            <person name="Yamashiro T."/>
            <person name="Shiraishi A."/>
            <person name="Satake H."/>
            <person name="Nakayama K."/>
        </authorList>
    </citation>
    <scope>NUCLEOTIDE SEQUENCE</scope>
</reference>
<sequence>MHLFWNTINKIGNTNAYNFKLDKKKCRVDTEVFCEILQICPRLPNQEFDDLSSEDDLVSFIKELCYSGNCEMLSAIHTDQMHQPWRTFDVVMYNLKNVDYVALLWEDFMYQADNRETSSARKEHMPYPRFTKIIIDHFISKDNTIFMRNRINLHTARDDSLLGALEFVSKTEDYQKYGALIPDGMINDDIKLSTAYKTYLDYANGKVPPKKARKFKKPASPKLKTIPASPKEPTQKGKRVKRPAKKSTTAPTTGVIIRDTLGKSVSKKKTPAKTNRGKGIELLSDAALLEDAQLKKTLRKSKRETHKFQASGSSEGANFESEVPDEQTGKTKDISEGTSVKPGVPDVSKEDSSNSDDDSWGNNEDENDDFNDEDYDGGNDDDSGNDDDDGNDAQDSKRTDSDDDENPFFTLKEYEYEEYDE</sequence>
<evidence type="ECO:0000313" key="3">
    <source>
        <dbReference type="Proteomes" id="UP001151760"/>
    </source>
</evidence>
<feature type="compositionally biased region" description="Basic residues" evidence="1">
    <location>
        <begin position="236"/>
        <end position="245"/>
    </location>
</feature>
<feature type="compositionally biased region" description="Acidic residues" evidence="1">
    <location>
        <begin position="353"/>
        <end position="392"/>
    </location>
</feature>
<keyword evidence="3" id="KW-1185">Reference proteome</keyword>
<gene>
    <name evidence="2" type="ORF">Tco_0804714</name>
</gene>
<evidence type="ECO:0008006" key="4">
    <source>
        <dbReference type="Google" id="ProtNLM"/>
    </source>
</evidence>
<protein>
    <recommendedName>
        <fullName evidence="4">BTB domain-containing protein</fullName>
    </recommendedName>
</protein>
<dbReference type="Proteomes" id="UP001151760">
    <property type="component" value="Unassembled WGS sequence"/>
</dbReference>
<feature type="compositionally biased region" description="Basic residues" evidence="1">
    <location>
        <begin position="210"/>
        <end position="219"/>
    </location>
</feature>
<comment type="caution">
    <text evidence="2">The sequence shown here is derived from an EMBL/GenBank/DDBJ whole genome shotgun (WGS) entry which is preliminary data.</text>
</comment>
<accession>A0ABQ5A853</accession>
<proteinExistence type="predicted"/>
<evidence type="ECO:0000256" key="1">
    <source>
        <dbReference type="SAM" id="MobiDB-lite"/>
    </source>
</evidence>
<feature type="region of interest" description="Disordered" evidence="1">
    <location>
        <begin position="210"/>
        <end position="277"/>
    </location>
</feature>
<feature type="region of interest" description="Disordered" evidence="1">
    <location>
        <begin position="299"/>
        <end position="421"/>
    </location>
</feature>
<evidence type="ECO:0000313" key="2">
    <source>
        <dbReference type="EMBL" id="GJS97746.1"/>
    </source>
</evidence>